<evidence type="ECO:0000313" key="4">
    <source>
        <dbReference type="Proteomes" id="UP000092666"/>
    </source>
</evidence>
<feature type="compositionally biased region" description="Acidic residues" evidence="1">
    <location>
        <begin position="748"/>
        <end position="778"/>
    </location>
</feature>
<feature type="compositionally biased region" description="Polar residues" evidence="1">
    <location>
        <begin position="293"/>
        <end position="308"/>
    </location>
</feature>
<organism evidence="3 4">
    <name type="scientific">Kwoniella heveanensis BCC8398</name>
    <dbReference type="NCBI Taxonomy" id="1296120"/>
    <lineage>
        <taxon>Eukaryota</taxon>
        <taxon>Fungi</taxon>
        <taxon>Dikarya</taxon>
        <taxon>Basidiomycota</taxon>
        <taxon>Agaricomycotina</taxon>
        <taxon>Tremellomycetes</taxon>
        <taxon>Tremellales</taxon>
        <taxon>Cryptococcaceae</taxon>
        <taxon>Kwoniella</taxon>
    </lineage>
</organism>
<dbReference type="STRING" id="1296120.A0A1B9GR47"/>
<dbReference type="OrthoDB" id="21413at2759"/>
<feature type="region of interest" description="Disordered" evidence="1">
    <location>
        <begin position="864"/>
        <end position="983"/>
    </location>
</feature>
<gene>
    <name evidence="3" type="ORF">I316_04917</name>
</gene>
<feature type="region of interest" description="Disordered" evidence="1">
    <location>
        <begin position="996"/>
        <end position="1062"/>
    </location>
</feature>
<feature type="domain" description="DUF3835" evidence="2">
    <location>
        <begin position="1045"/>
        <end position="1059"/>
    </location>
</feature>
<evidence type="ECO:0000259" key="2">
    <source>
        <dbReference type="Pfam" id="PF12927"/>
    </source>
</evidence>
<evidence type="ECO:0000313" key="3">
    <source>
        <dbReference type="EMBL" id="OCF33496.1"/>
    </source>
</evidence>
<feature type="compositionally biased region" description="Basic and acidic residues" evidence="1">
    <location>
        <begin position="905"/>
        <end position="919"/>
    </location>
</feature>
<protein>
    <recommendedName>
        <fullName evidence="2">DUF3835 domain-containing protein</fullName>
    </recommendedName>
</protein>
<dbReference type="Pfam" id="PF12927">
    <property type="entry name" value="DUF3835"/>
    <property type="match status" value="2"/>
</dbReference>
<feature type="compositionally biased region" description="Low complexity" evidence="1">
    <location>
        <begin position="442"/>
        <end position="470"/>
    </location>
</feature>
<accession>A0A1B9GR47</accession>
<feature type="compositionally biased region" description="Polar residues" evidence="1">
    <location>
        <begin position="264"/>
        <end position="276"/>
    </location>
</feature>
<feature type="compositionally biased region" description="Basic residues" evidence="1">
    <location>
        <begin position="1047"/>
        <end position="1056"/>
    </location>
</feature>
<reference evidence="3 4" key="1">
    <citation type="submission" date="2013-07" db="EMBL/GenBank/DDBJ databases">
        <title>The Genome Sequence of Cryptococcus heveanensis BCC8398.</title>
        <authorList>
            <consortium name="The Broad Institute Genome Sequencing Platform"/>
            <person name="Cuomo C."/>
            <person name="Litvintseva A."/>
            <person name="Chen Y."/>
            <person name="Heitman J."/>
            <person name="Sun S."/>
            <person name="Springer D."/>
            <person name="Dromer F."/>
            <person name="Young S.K."/>
            <person name="Zeng Q."/>
            <person name="Gargeya S."/>
            <person name="Fitzgerald M."/>
            <person name="Abouelleil A."/>
            <person name="Alvarado L."/>
            <person name="Berlin A.M."/>
            <person name="Chapman S.B."/>
            <person name="Dewar J."/>
            <person name="Goldberg J."/>
            <person name="Griggs A."/>
            <person name="Gujja S."/>
            <person name="Hansen M."/>
            <person name="Howarth C."/>
            <person name="Imamovic A."/>
            <person name="Larimer J."/>
            <person name="McCowan C."/>
            <person name="Murphy C."/>
            <person name="Pearson M."/>
            <person name="Priest M."/>
            <person name="Roberts A."/>
            <person name="Saif S."/>
            <person name="Shea T."/>
            <person name="Sykes S."/>
            <person name="Wortman J."/>
            <person name="Nusbaum C."/>
            <person name="Birren B."/>
        </authorList>
    </citation>
    <scope>NUCLEOTIDE SEQUENCE [LARGE SCALE GENOMIC DNA]</scope>
    <source>
        <strain evidence="3 4">BCC8398</strain>
    </source>
</reference>
<feature type="compositionally biased region" description="Acidic residues" evidence="1">
    <location>
        <begin position="875"/>
        <end position="884"/>
    </location>
</feature>
<feature type="compositionally biased region" description="Polar residues" evidence="1">
    <location>
        <begin position="229"/>
        <end position="238"/>
    </location>
</feature>
<sequence length="1062" mass="111402">MPADHDEPLSLPIEPSSPSLHSHLAALDILSLRLSSLTSSTSHSVRIPLTSKASIRGTVIHTNDIKVNLGGASLPERAETPVPISDSSTGTEREAEVNVGQSQSQQHGGWWVDMTATEASQYVRRRKRNLLEHHARLSEGTAIAAGSSRHFASTDMQYTDGAGEAVRSSQHATSLTSLFPSIGLHPLFYSISSTPPSPPRTTSDIGKNEYPNPTSQALSSSRKVEAELETSTQASSAKSSDKEKGQAQSPKSTEISSPFGRTPASITASSDNSSAGSRKPDTTGTGTSVVSGQINTPAKSVQPPTAQGASLVEILDDEGEESSQQVGLGDDTTLNEEGLPFHEIRETLDGETIGPAPPASASADEASSLTAEDNDDYDTPEAIARRAALRRKLFGEGSDSAGEGEVGEIVSSVPARASGDVHIPIQAKGGIIRVSSAVAQKPPSSSAATTPATTSSPPVPESLSPPSSALAERRASSSMPAPSKSILKPPTRKKSVSFDPSIPPPPESPDKGSTGAGKIGFDLPWANVGNVQRQEEYGLPKPVPVISTPHPTKKHVEEKGFAGFKKGFLAGPPKVKTNQDDQRSTSTSAPSMTAPPKSGSPAPDAVKSIVKESAPTPSSSLAKAADPTPQPPPLAPRKPSLFAQRLSQPEIDASAPNINTTTSIRTPSLPKASETKSTNTVKPSVVEKPPIPATARVEVKPIVERPPAVRQVPTNAGKPVGSSSGTTANSGSRSRAGQAESEATFADDGAEEVDDDDEGDDDGLEDFSSAEEDEYDLDDALLAREVALEYHRRQAYQPLNRDPDDFPNEEELGEAGDGGGGVMLGLPRISDVDPHGQGPLIINPTPDDLRRFVRVGRLENGNLILAPGEAGFPLDSDEEEEEDVQSQTPASGRDQVRNQDLSPEEQERLQRKQNREAIKRKLMGLDGPDDLSSSTGRAGKAADRAEHEWKSSLPPSLASAQQNQEQIEGKDTTDLMPPAGGAGGIIVASAVKETKPNPVIPSSVAFPSKIQRGSSPGPAPAPATSTELPPAFGDTNHTREEAPASPKPKKVSRFKAARMAGN</sequence>
<feature type="compositionally biased region" description="Low complexity" evidence="1">
    <location>
        <begin position="282"/>
        <end position="292"/>
    </location>
</feature>
<feature type="region of interest" description="Disordered" evidence="1">
    <location>
        <begin position="436"/>
        <end position="523"/>
    </location>
</feature>
<feature type="region of interest" description="Disordered" evidence="1">
    <location>
        <begin position="72"/>
        <end position="94"/>
    </location>
</feature>
<reference evidence="4" key="2">
    <citation type="submission" date="2013-12" db="EMBL/GenBank/DDBJ databases">
        <title>Evolution of pathogenesis and genome organization in the Tremellales.</title>
        <authorList>
            <person name="Cuomo C."/>
            <person name="Litvintseva A."/>
            <person name="Heitman J."/>
            <person name="Chen Y."/>
            <person name="Sun S."/>
            <person name="Springer D."/>
            <person name="Dromer F."/>
            <person name="Young S."/>
            <person name="Zeng Q."/>
            <person name="Chapman S."/>
            <person name="Gujja S."/>
            <person name="Saif S."/>
            <person name="Birren B."/>
        </authorList>
    </citation>
    <scope>NUCLEOTIDE SEQUENCE [LARGE SCALE GENOMIC DNA]</scope>
    <source>
        <strain evidence="4">BCC8398</strain>
    </source>
</reference>
<name>A0A1B9GR47_9TREE</name>
<dbReference type="AlphaFoldDB" id="A0A1B9GR47"/>
<feature type="compositionally biased region" description="Low complexity" evidence="1">
    <location>
        <begin position="359"/>
        <end position="368"/>
    </location>
</feature>
<dbReference type="InterPro" id="IPR024325">
    <property type="entry name" value="DUF3835"/>
</dbReference>
<feature type="compositionally biased region" description="Acidic residues" evidence="1">
    <location>
        <begin position="805"/>
        <end position="814"/>
    </location>
</feature>
<dbReference type="Proteomes" id="UP000092666">
    <property type="component" value="Unassembled WGS sequence"/>
</dbReference>
<feature type="region of interest" description="Disordered" evidence="1">
    <location>
        <begin position="189"/>
        <end position="383"/>
    </location>
</feature>
<feature type="region of interest" description="Disordered" evidence="1">
    <location>
        <begin position="795"/>
        <end position="846"/>
    </location>
</feature>
<feature type="compositionally biased region" description="Low complexity" evidence="1">
    <location>
        <begin position="584"/>
        <end position="597"/>
    </location>
</feature>
<dbReference type="EMBL" id="KI669505">
    <property type="protein sequence ID" value="OCF33496.1"/>
    <property type="molecule type" value="Genomic_DNA"/>
</dbReference>
<keyword evidence="4" id="KW-1185">Reference proteome</keyword>
<feature type="compositionally biased region" description="Low complexity" evidence="1">
    <location>
        <begin position="721"/>
        <end position="735"/>
    </location>
</feature>
<evidence type="ECO:0000256" key="1">
    <source>
        <dbReference type="SAM" id="MobiDB-lite"/>
    </source>
</evidence>
<proteinExistence type="predicted"/>
<feature type="compositionally biased region" description="Polar residues" evidence="1">
    <location>
        <begin position="211"/>
        <end position="221"/>
    </location>
</feature>
<feature type="compositionally biased region" description="Polar residues" evidence="1">
    <location>
        <begin position="246"/>
        <end position="256"/>
    </location>
</feature>
<feature type="domain" description="DUF3835" evidence="2">
    <location>
        <begin position="769"/>
        <end position="794"/>
    </location>
</feature>
<feature type="compositionally biased region" description="Basic and acidic residues" evidence="1">
    <location>
        <begin position="940"/>
        <end position="950"/>
    </location>
</feature>
<feature type="compositionally biased region" description="Basic and acidic residues" evidence="1">
    <location>
        <begin position="339"/>
        <end position="348"/>
    </location>
</feature>
<feature type="region of interest" description="Disordered" evidence="1">
    <location>
        <begin position="539"/>
        <end position="778"/>
    </location>
</feature>
<feature type="compositionally biased region" description="Polar residues" evidence="1">
    <location>
        <begin position="656"/>
        <end position="666"/>
    </location>
</feature>